<organism evidence="1 2">
    <name type="scientific">Phrynocephalus forsythii</name>
    <dbReference type="NCBI Taxonomy" id="171643"/>
    <lineage>
        <taxon>Eukaryota</taxon>
        <taxon>Metazoa</taxon>
        <taxon>Chordata</taxon>
        <taxon>Craniata</taxon>
        <taxon>Vertebrata</taxon>
        <taxon>Euteleostomi</taxon>
        <taxon>Lepidosauria</taxon>
        <taxon>Squamata</taxon>
        <taxon>Bifurcata</taxon>
        <taxon>Unidentata</taxon>
        <taxon>Episquamata</taxon>
        <taxon>Toxicofera</taxon>
        <taxon>Iguania</taxon>
        <taxon>Acrodonta</taxon>
        <taxon>Agamidae</taxon>
        <taxon>Agaminae</taxon>
        <taxon>Phrynocephalus</taxon>
    </lineage>
</organism>
<dbReference type="OrthoDB" id="8954792at2759"/>
<reference evidence="1" key="1">
    <citation type="journal article" date="2023" name="DNA Res.">
        <title>Chromosome-level genome assembly of Phrynocephalus forsythii using third-generation DNA sequencing and Hi-C analysis.</title>
        <authorList>
            <person name="Qi Y."/>
            <person name="Zhao W."/>
            <person name="Zhao Y."/>
            <person name="Niu C."/>
            <person name="Cao S."/>
            <person name="Zhang Y."/>
        </authorList>
    </citation>
    <scope>NUCLEOTIDE SEQUENCE</scope>
    <source>
        <tissue evidence="1">Muscle</tissue>
    </source>
</reference>
<dbReference type="EMBL" id="JAPFRF010000007">
    <property type="protein sequence ID" value="KAJ7326981.1"/>
    <property type="molecule type" value="Genomic_DNA"/>
</dbReference>
<dbReference type="Proteomes" id="UP001142489">
    <property type="component" value="Unassembled WGS sequence"/>
</dbReference>
<sequence>MKAVYGDERPSYDMVVRWKRNFQSGHMSLTDEPQTGRPSIKDDLAMVKKVGVVILDDRRSTMERVVVETGLSYGAAWRIIHEELHMNKVFAHWVPCLLTPLQKQTHHDFSQQNLPHLEWNEDNLFVHLITMDKCWVYPYNPDIKEMIKEWKHPFSPLPRR</sequence>
<dbReference type="PANTHER" id="PTHR46060:SF1">
    <property type="entry name" value="MARINER MOS1 TRANSPOSASE-LIKE PROTEIN"/>
    <property type="match status" value="1"/>
</dbReference>
<dbReference type="InterPro" id="IPR052709">
    <property type="entry name" value="Transposase-MT_Hybrid"/>
</dbReference>
<evidence type="ECO:0000313" key="2">
    <source>
        <dbReference type="Proteomes" id="UP001142489"/>
    </source>
</evidence>
<evidence type="ECO:0008006" key="3">
    <source>
        <dbReference type="Google" id="ProtNLM"/>
    </source>
</evidence>
<name>A0A9Q0XST4_9SAUR</name>
<dbReference type="PANTHER" id="PTHR46060">
    <property type="entry name" value="MARINER MOS1 TRANSPOSASE-LIKE PROTEIN"/>
    <property type="match status" value="1"/>
</dbReference>
<gene>
    <name evidence="1" type="ORF">JRQ81_016740</name>
</gene>
<proteinExistence type="predicted"/>
<protein>
    <recommendedName>
        <fullName evidence="3">Transposase</fullName>
    </recommendedName>
</protein>
<accession>A0A9Q0XST4</accession>
<comment type="caution">
    <text evidence="1">The sequence shown here is derived from an EMBL/GenBank/DDBJ whole genome shotgun (WGS) entry which is preliminary data.</text>
</comment>
<keyword evidence="2" id="KW-1185">Reference proteome</keyword>
<evidence type="ECO:0000313" key="1">
    <source>
        <dbReference type="EMBL" id="KAJ7326981.1"/>
    </source>
</evidence>
<dbReference type="AlphaFoldDB" id="A0A9Q0XST4"/>